<proteinExistence type="predicted"/>
<reference evidence="1 2" key="1">
    <citation type="submission" date="2013-01" db="EMBL/GenBank/DDBJ databases">
        <authorList>
            <person name="Fiebig A."/>
            <person name="Goeker M."/>
            <person name="Klenk H.-P.P."/>
        </authorList>
    </citation>
    <scope>NUCLEOTIDE SEQUENCE [LARGE SCALE GENOMIC DNA]</scope>
    <source>
        <strain evidence="1 2">DSM 24838</strain>
    </source>
</reference>
<dbReference type="EMBL" id="AONG01000010">
    <property type="protein sequence ID" value="KIQ69172.1"/>
    <property type="molecule type" value="Genomic_DNA"/>
</dbReference>
<evidence type="ECO:0000313" key="1">
    <source>
        <dbReference type="EMBL" id="KIQ69172.1"/>
    </source>
</evidence>
<name>A0A0D0QA27_9RHOB</name>
<gene>
    <name evidence="1" type="ORF">Wenmar_02242</name>
</gene>
<comment type="caution">
    <text evidence="1">The sequence shown here is derived from an EMBL/GenBank/DDBJ whole genome shotgun (WGS) entry which is preliminary data.</text>
</comment>
<dbReference type="AlphaFoldDB" id="A0A0D0QA27"/>
<keyword evidence="2" id="KW-1185">Reference proteome</keyword>
<sequence length="158" mass="17649">MGAPGQTALRLFQATNLVDPYTKAKLADVLRSSDAVRFLSLSEALAHGDVSAACSGLVRFRDAGLCKWTALTYLPFLWRPDAHFYLKPVFTLEFARRVGHAFVYEYESTPNPATYAALLDLVSQTRKAVDDLKPQDNVDIHSFMWAAINYTERGDSED</sequence>
<evidence type="ECO:0000313" key="2">
    <source>
        <dbReference type="Proteomes" id="UP000035100"/>
    </source>
</evidence>
<protein>
    <submittedName>
        <fullName evidence="1">Uncharacterized protein</fullName>
    </submittedName>
</protein>
<dbReference type="Proteomes" id="UP000035100">
    <property type="component" value="Unassembled WGS sequence"/>
</dbReference>
<organism evidence="1 2">
    <name type="scientific">Wenxinia marina DSM 24838</name>
    <dbReference type="NCBI Taxonomy" id="1123501"/>
    <lineage>
        <taxon>Bacteria</taxon>
        <taxon>Pseudomonadati</taxon>
        <taxon>Pseudomonadota</taxon>
        <taxon>Alphaproteobacteria</taxon>
        <taxon>Rhodobacterales</taxon>
        <taxon>Roseobacteraceae</taxon>
        <taxon>Wenxinia</taxon>
    </lineage>
</organism>
<dbReference type="STRING" id="1123501.Wenmar_02242"/>
<accession>A0A0D0QA27</accession>